<dbReference type="PROSITE" id="PS50109">
    <property type="entry name" value="HIS_KIN"/>
    <property type="match status" value="1"/>
</dbReference>
<evidence type="ECO:0000256" key="8">
    <source>
        <dbReference type="ARBA" id="ARBA00022777"/>
    </source>
</evidence>
<dbReference type="InterPro" id="IPR003661">
    <property type="entry name" value="HisK_dim/P_dom"/>
</dbReference>
<dbReference type="SMART" id="SM00388">
    <property type="entry name" value="HisKA"/>
    <property type="match status" value="1"/>
</dbReference>
<evidence type="ECO:0000313" key="17">
    <source>
        <dbReference type="Proteomes" id="UP000680158"/>
    </source>
</evidence>
<dbReference type="InterPro" id="IPR036890">
    <property type="entry name" value="HATPase_C_sf"/>
</dbReference>
<dbReference type="GO" id="GO:0005886">
    <property type="term" value="C:plasma membrane"/>
    <property type="evidence" value="ECO:0007669"/>
    <property type="project" value="UniProtKB-SubCell"/>
</dbReference>
<dbReference type="SUPFAM" id="SSF47384">
    <property type="entry name" value="Homodimeric domain of signal transducing histidine kinase"/>
    <property type="match status" value="1"/>
</dbReference>
<dbReference type="EMBL" id="JAGSPM010000002">
    <property type="protein sequence ID" value="MBR7746018.1"/>
    <property type="molecule type" value="Genomic_DNA"/>
</dbReference>
<keyword evidence="8 16" id="KW-0418">Kinase</keyword>
<proteinExistence type="predicted"/>
<comment type="subcellular location">
    <subcellularLocation>
        <location evidence="2">Cell membrane</location>
        <topology evidence="2">Multi-pass membrane protein</topology>
    </subcellularLocation>
</comment>
<comment type="catalytic activity">
    <reaction evidence="1">
        <text>ATP + protein L-histidine = ADP + protein N-phospho-L-histidine.</text>
        <dbReference type="EC" id="2.7.13.3"/>
    </reaction>
</comment>
<evidence type="ECO:0000256" key="6">
    <source>
        <dbReference type="ARBA" id="ARBA00022679"/>
    </source>
</evidence>
<dbReference type="GO" id="GO:0000155">
    <property type="term" value="F:phosphorelay sensor kinase activity"/>
    <property type="evidence" value="ECO:0007669"/>
    <property type="project" value="InterPro"/>
</dbReference>
<dbReference type="SUPFAM" id="SSF103190">
    <property type="entry name" value="Sensory domain-like"/>
    <property type="match status" value="1"/>
</dbReference>
<dbReference type="Gene3D" id="3.30.565.10">
    <property type="entry name" value="Histidine kinase-like ATPase, C-terminal domain"/>
    <property type="match status" value="1"/>
</dbReference>
<dbReference type="Pfam" id="PF00672">
    <property type="entry name" value="HAMP"/>
    <property type="match status" value="1"/>
</dbReference>
<gene>
    <name evidence="16" type="primary">creC</name>
    <name evidence="16" type="ORF">KDM92_05450</name>
</gene>
<dbReference type="InterPro" id="IPR029151">
    <property type="entry name" value="Sensor-like_sf"/>
</dbReference>
<keyword evidence="11 13" id="KW-0472">Membrane</keyword>
<evidence type="ECO:0000256" key="3">
    <source>
        <dbReference type="ARBA" id="ARBA00012438"/>
    </source>
</evidence>
<feature type="domain" description="Histidine kinase" evidence="14">
    <location>
        <begin position="268"/>
        <end position="479"/>
    </location>
</feature>
<dbReference type="InterPro" id="IPR003660">
    <property type="entry name" value="HAMP_dom"/>
</dbReference>
<accession>A0A941I157</accession>
<dbReference type="PANTHER" id="PTHR45436:SF10">
    <property type="entry name" value="HISTIDINE KINASE"/>
    <property type="match status" value="1"/>
</dbReference>
<sequence length="479" mass="53573">MKIGLRILLSYFLILGLAAWFVLNVFVAEVRPGVRATLEDTLVDTAQLLAQLVAEDVKNGDIQHLALLQRMQNYADRSVDVEISGVRKASLDYRIYITDAKGIVIFDTEQKDVGKSYARWNDVYLTLRGQYGARSTRTDPNDENSSVMHVAAPILDNNQSGQARKIIGVLTVAKATSTIGPFIERSQQKILQRSFWILLASLMIGIGFSWWLNRSLQKLRNYAQAVERDDKVSLPKLGNNEIGELGRALESMRHKLEGKQYVETLMHTLAHELKSPIAAIQGSAELLSEDPPEAERSKFLNNIIEQNQRQKQLIDKLLELIKVEKQQQLSQITNINIVDLLDQVLTDFSDAIARKNLRIQFDVQAQTIQGDPLLLRQAIGNLFDNAIAFSPHGSAIRLHQQVDDTYFTLFIDDQGSGIPDYAIAKIFDRFYSLPRADAAKSTGLGLPFVREVISLHGGEVSLQNLAEGGVRVEVRLSLG</sequence>
<dbReference type="Gene3D" id="6.10.340.10">
    <property type="match status" value="1"/>
</dbReference>
<feature type="transmembrane region" description="Helical" evidence="13">
    <location>
        <begin position="6"/>
        <end position="27"/>
    </location>
</feature>
<keyword evidence="5" id="KW-0597">Phosphoprotein</keyword>
<dbReference type="Proteomes" id="UP000680158">
    <property type="component" value="Unassembled WGS sequence"/>
</dbReference>
<dbReference type="AlphaFoldDB" id="A0A941I157"/>
<keyword evidence="4" id="KW-1003">Cell membrane</keyword>
<evidence type="ECO:0000313" key="16">
    <source>
        <dbReference type="EMBL" id="MBR7746018.1"/>
    </source>
</evidence>
<dbReference type="SMART" id="SM00304">
    <property type="entry name" value="HAMP"/>
    <property type="match status" value="1"/>
</dbReference>
<dbReference type="NCBIfam" id="NF008312">
    <property type="entry name" value="PRK11100.1"/>
    <property type="match status" value="1"/>
</dbReference>
<evidence type="ECO:0000256" key="10">
    <source>
        <dbReference type="ARBA" id="ARBA00023012"/>
    </source>
</evidence>
<dbReference type="PRINTS" id="PR00344">
    <property type="entry name" value="BCTRLSENSOR"/>
</dbReference>
<comment type="caution">
    <text evidence="16">The sequence shown here is derived from an EMBL/GenBank/DDBJ whole genome shotgun (WGS) entry which is preliminary data.</text>
</comment>
<dbReference type="Pfam" id="PF00512">
    <property type="entry name" value="HisKA"/>
    <property type="match status" value="1"/>
</dbReference>
<dbReference type="CDD" id="cd18773">
    <property type="entry name" value="PDC1_HK_sensor"/>
    <property type="match status" value="1"/>
</dbReference>
<keyword evidence="10" id="KW-0902">Two-component regulatory system</keyword>
<dbReference type="CDD" id="cd06225">
    <property type="entry name" value="HAMP"/>
    <property type="match status" value="1"/>
</dbReference>
<reference evidence="16 17" key="1">
    <citation type="submission" date="2021-04" db="EMBL/GenBank/DDBJ databases">
        <title>novel species isolated from subtropical streams in China.</title>
        <authorList>
            <person name="Lu H."/>
        </authorList>
    </citation>
    <scope>NUCLEOTIDE SEQUENCE [LARGE SCALE GENOMIC DNA]</scope>
    <source>
        <strain evidence="16 17">BYS107W</strain>
    </source>
</reference>
<dbReference type="CDD" id="cd00082">
    <property type="entry name" value="HisKA"/>
    <property type="match status" value="1"/>
</dbReference>
<dbReference type="Pfam" id="PF02518">
    <property type="entry name" value="HATPase_c"/>
    <property type="match status" value="1"/>
</dbReference>
<dbReference type="InterPro" id="IPR050428">
    <property type="entry name" value="TCS_sensor_his_kinase"/>
</dbReference>
<keyword evidence="6 16" id="KW-0808">Transferase</keyword>
<evidence type="ECO:0000256" key="9">
    <source>
        <dbReference type="ARBA" id="ARBA00022989"/>
    </source>
</evidence>
<dbReference type="PANTHER" id="PTHR45436">
    <property type="entry name" value="SENSOR HISTIDINE KINASE YKOH"/>
    <property type="match status" value="1"/>
</dbReference>
<dbReference type="InterPro" id="IPR036097">
    <property type="entry name" value="HisK_dim/P_sf"/>
</dbReference>
<dbReference type="SMART" id="SM00387">
    <property type="entry name" value="HATPase_c"/>
    <property type="match status" value="1"/>
</dbReference>
<evidence type="ECO:0000256" key="7">
    <source>
        <dbReference type="ARBA" id="ARBA00022692"/>
    </source>
</evidence>
<feature type="domain" description="HAMP" evidence="15">
    <location>
        <begin position="210"/>
        <end position="261"/>
    </location>
</feature>
<evidence type="ECO:0000256" key="11">
    <source>
        <dbReference type="ARBA" id="ARBA00023136"/>
    </source>
</evidence>
<dbReference type="Gene3D" id="1.10.287.130">
    <property type="match status" value="1"/>
</dbReference>
<evidence type="ECO:0000256" key="12">
    <source>
        <dbReference type="SAM" id="Coils"/>
    </source>
</evidence>
<dbReference type="RefSeq" id="WP_212683366.1">
    <property type="nucleotide sequence ID" value="NZ_JAGSPM010000002.1"/>
</dbReference>
<feature type="transmembrane region" description="Helical" evidence="13">
    <location>
        <begin position="195"/>
        <end position="212"/>
    </location>
</feature>
<dbReference type="PROSITE" id="PS50885">
    <property type="entry name" value="HAMP"/>
    <property type="match status" value="1"/>
</dbReference>
<protein>
    <recommendedName>
        <fullName evidence="3">histidine kinase</fullName>
        <ecNumber evidence="3">2.7.13.3</ecNumber>
    </recommendedName>
</protein>
<evidence type="ECO:0000256" key="1">
    <source>
        <dbReference type="ARBA" id="ARBA00000085"/>
    </source>
</evidence>
<keyword evidence="12" id="KW-0175">Coiled coil</keyword>
<keyword evidence="7 13" id="KW-0812">Transmembrane</keyword>
<dbReference type="EC" id="2.7.13.3" evidence="3"/>
<evidence type="ECO:0000259" key="15">
    <source>
        <dbReference type="PROSITE" id="PS50885"/>
    </source>
</evidence>
<evidence type="ECO:0000256" key="5">
    <source>
        <dbReference type="ARBA" id="ARBA00022553"/>
    </source>
</evidence>
<evidence type="ECO:0000259" key="14">
    <source>
        <dbReference type="PROSITE" id="PS50109"/>
    </source>
</evidence>
<feature type="coiled-coil region" evidence="12">
    <location>
        <begin position="300"/>
        <end position="327"/>
    </location>
</feature>
<keyword evidence="17" id="KW-1185">Reference proteome</keyword>
<dbReference type="SUPFAM" id="SSF55874">
    <property type="entry name" value="ATPase domain of HSP90 chaperone/DNA topoisomerase II/histidine kinase"/>
    <property type="match status" value="1"/>
</dbReference>
<evidence type="ECO:0000256" key="13">
    <source>
        <dbReference type="SAM" id="Phobius"/>
    </source>
</evidence>
<name>A0A941I157_9BURK</name>
<dbReference type="InterPro" id="IPR005467">
    <property type="entry name" value="His_kinase_dom"/>
</dbReference>
<dbReference type="InterPro" id="IPR004358">
    <property type="entry name" value="Sig_transdc_His_kin-like_C"/>
</dbReference>
<dbReference type="InterPro" id="IPR003594">
    <property type="entry name" value="HATPase_dom"/>
</dbReference>
<evidence type="ECO:0000256" key="2">
    <source>
        <dbReference type="ARBA" id="ARBA00004651"/>
    </source>
</evidence>
<keyword evidence="9 13" id="KW-1133">Transmembrane helix</keyword>
<evidence type="ECO:0000256" key="4">
    <source>
        <dbReference type="ARBA" id="ARBA00022475"/>
    </source>
</evidence>
<organism evidence="16 17">
    <name type="scientific">Undibacterium baiyunense</name>
    <dbReference type="NCBI Taxonomy" id="2828731"/>
    <lineage>
        <taxon>Bacteria</taxon>
        <taxon>Pseudomonadati</taxon>
        <taxon>Pseudomonadota</taxon>
        <taxon>Betaproteobacteria</taxon>
        <taxon>Burkholderiales</taxon>
        <taxon>Oxalobacteraceae</taxon>
        <taxon>Undibacterium</taxon>
    </lineage>
</organism>